<dbReference type="Pfam" id="PF12796">
    <property type="entry name" value="Ank_2"/>
    <property type="match status" value="1"/>
</dbReference>
<keyword evidence="4" id="KW-1185">Reference proteome</keyword>
<feature type="domain" description="Formyl transferase N-terminal" evidence="2">
    <location>
        <begin position="62"/>
        <end position="162"/>
    </location>
</feature>
<dbReference type="PROSITE" id="PS50088">
    <property type="entry name" value="ANK_REPEAT"/>
    <property type="match status" value="1"/>
</dbReference>
<dbReference type="Proteomes" id="UP001229836">
    <property type="component" value="Chromosome"/>
</dbReference>
<dbReference type="EMBL" id="CP125669">
    <property type="protein sequence ID" value="WHP04864.1"/>
    <property type="molecule type" value="Genomic_DNA"/>
</dbReference>
<evidence type="ECO:0000256" key="1">
    <source>
        <dbReference type="PROSITE-ProRule" id="PRU00023"/>
    </source>
</evidence>
<dbReference type="PANTHER" id="PTHR11138:SF5">
    <property type="entry name" value="METHIONYL-TRNA FORMYLTRANSFERASE, MITOCHONDRIAL"/>
    <property type="match status" value="1"/>
</dbReference>
<dbReference type="InterPro" id="IPR002110">
    <property type="entry name" value="Ankyrin_rpt"/>
</dbReference>
<evidence type="ECO:0000313" key="4">
    <source>
        <dbReference type="Proteomes" id="UP001229836"/>
    </source>
</evidence>
<keyword evidence="1" id="KW-0040">ANK repeat</keyword>
<name>A0ABY8S1U1_9GAMM</name>
<dbReference type="CDD" id="cd08369">
    <property type="entry name" value="FMT_core"/>
    <property type="match status" value="1"/>
</dbReference>
<organism evidence="3 4">
    <name type="scientific">Acinetobacter corruptisaponis</name>
    <dbReference type="NCBI Taxonomy" id="3045147"/>
    <lineage>
        <taxon>Bacteria</taxon>
        <taxon>Pseudomonadati</taxon>
        <taxon>Pseudomonadota</taxon>
        <taxon>Gammaproteobacteria</taxon>
        <taxon>Moraxellales</taxon>
        <taxon>Moraxellaceae</taxon>
        <taxon>Acinetobacter</taxon>
    </lineage>
</organism>
<proteinExistence type="predicted"/>
<dbReference type="SUPFAM" id="SSF48403">
    <property type="entry name" value="Ankyrin repeat"/>
    <property type="match status" value="1"/>
</dbReference>
<protein>
    <submittedName>
        <fullName evidence="3">Formyltransferase family protein</fullName>
    </submittedName>
</protein>
<evidence type="ECO:0000259" key="2">
    <source>
        <dbReference type="Pfam" id="PF00551"/>
    </source>
</evidence>
<gene>
    <name evidence="3" type="ORF">QLH32_12505</name>
</gene>
<dbReference type="InterPro" id="IPR036477">
    <property type="entry name" value="Formyl_transf_N_sf"/>
</dbReference>
<dbReference type="Pfam" id="PF00551">
    <property type="entry name" value="Formyl_trans_N"/>
    <property type="match status" value="1"/>
</dbReference>
<dbReference type="Gene3D" id="3.40.50.12230">
    <property type="match status" value="1"/>
</dbReference>
<dbReference type="Gene3D" id="1.25.40.20">
    <property type="entry name" value="Ankyrin repeat-containing domain"/>
    <property type="match status" value="1"/>
</dbReference>
<dbReference type="InterPro" id="IPR002376">
    <property type="entry name" value="Formyl_transf_N"/>
</dbReference>
<dbReference type="PANTHER" id="PTHR11138">
    <property type="entry name" value="METHIONYL-TRNA FORMYLTRANSFERASE"/>
    <property type="match status" value="1"/>
</dbReference>
<sequence>MIAIAGKNNIAIYALEIFTKYYGHSEIIAIPNKTDNGIDSWQKSFVKRALELNVELSPLGNVDPRDLDVLISLEYDSIIKNEFLDIDKIYNIHFSNLPKYKGMYTSIFPILFNENCGGVTLHRVDSGIDTGNILDQTIFNIKKTDRSQDLYAKYIRESQNLLSHNFNNIINNNFNEIVQKKEESSYFSKDSIDFINLKINLNATAWEVQRQIYAYSFRVYQLPKVFNKKIVEVDILDEKSNKKYGTILRESDFYFDIATIDYDIRLYFDNIDRNLENIKFCKKNEIENLIKGMCGVHDRNGKGISPILIATLSGRISHIEKLLEMNANINDIDYCGRSVLMYAAYLCDKTKNYDVLKFVLDQGAEISHQDFYGKSVIEYLGKNNMKYLGI</sequence>
<dbReference type="SMART" id="SM00248">
    <property type="entry name" value="ANK"/>
    <property type="match status" value="2"/>
</dbReference>
<dbReference type="RefSeq" id="WP_283266484.1">
    <property type="nucleotide sequence ID" value="NZ_CP125669.1"/>
</dbReference>
<reference evidence="3 4" key="1">
    <citation type="submission" date="2023-05" db="EMBL/GenBank/DDBJ databases">
        <title>The complete genome of Acinetobacter sp. nov KCTC 92772.</title>
        <authorList>
            <person name="Zhou G."/>
        </authorList>
    </citation>
    <scope>NUCLEOTIDE SEQUENCE [LARGE SCALE GENOMIC DNA]</scope>
    <source>
        <strain evidence="3 4">KCTC 92772</strain>
    </source>
</reference>
<dbReference type="InterPro" id="IPR036770">
    <property type="entry name" value="Ankyrin_rpt-contain_sf"/>
</dbReference>
<dbReference type="PROSITE" id="PS50297">
    <property type="entry name" value="ANK_REP_REGION"/>
    <property type="match status" value="1"/>
</dbReference>
<accession>A0ABY8S1U1</accession>
<dbReference type="SUPFAM" id="SSF53328">
    <property type="entry name" value="Formyltransferase"/>
    <property type="match status" value="1"/>
</dbReference>
<evidence type="ECO:0000313" key="3">
    <source>
        <dbReference type="EMBL" id="WHP04864.1"/>
    </source>
</evidence>
<feature type="repeat" description="ANK" evidence="1">
    <location>
        <begin position="302"/>
        <end position="334"/>
    </location>
</feature>